<dbReference type="RefSeq" id="XP_066803401.1">
    <property type="nucleotide sequence ID" value="XM_066945900.1"/>
</dbReference>
<proteinExistence type="predicted"/>
<feature type="region of interest" description="Disordered" evidence="1">
    <location>
        <begin position="103"/>
        <end position="149"/>
    </location>
</feature>
<evidence type="ECO:0000256" key="1">
    <source>
        <dbReference type="SAM" id="MobiDB-lite"/>
    </source>
</evidence>
<protein>
    <submittedName>
        <fullName evidence="2">Uncharacterized protein</fullName>
    </submittedName>
</protein>
<reference evidence="2 3" key="1">
    <citation type="journal article" date="2024" name="bioRxiv">
        <title>Comparative genomics of Cryptococcus and Kwoniella reveals pathogenesis evolution and contrasting karyotype dynamics via intercentromeric recombination or chromosome fusion.</title>
        <authorList>
            <person name="Coelho M.A."/>
            <person name="David-Palma M."/>
            <person name="Shea T."/>
            <person name="Bowers K."/>
            <person name="McGinley-Smith S."/>
            <person name="Mohammad A.W."/>
            <person name="Gnirke A."/>
            <person name="Yurkov A.M."/>
            <person name="Nowrousian M."/>
            <person name="Sun S."/>
            <person name="Cuomo C.A."/>
            <person name="Heitman J."/>
        </authorList>
    </citation>
    <scope>NUCLEOTIDE SEQUENCE [LARGE SCALE GENOMIC DNA]</scope>
    <source>
        <strain evidence="2 3">CBS 13917</strain>
    </source>
</reference>
<feature type="compositionally biased region" description="Low complexity" evidence="1">
    <location>
        <begin position="24"/>
        <end position="37"/>
    </location>
</feature>
<comment type="caution">
    <text evidence="2">The sequence shown here is derived from an EMBL/GenBank/DDBJ whole genome shotgun (WGS) entry which is preliminary data.</text>
</comment>
<dbReference type="KEGG" id="kne:92180047"/>
<dbReference type="EMBL" id="JBCAWK010000005">
    <property type="protein sequence ID" value="KAK8858560.1"/>
    <property type="molecule type" value="Genomic_DNA"/>
</dbReference>
<sequence length="149" mass="16928">MSSQHRRIRSSLSSLDDVWDPLPSSSSRRVSTSTNTNEAQEKVNRNRRSSGGEKGKTMSGDVYGISHDEMRRERRPNETMKKKGFLSRIFSCTCFEFELTDWLPPTYPSDSDPVRKYRSKYEARYGQQPSDQPTDTIPSSGPGTMTGVH</sequence>
<gene>
    <name evidence="2" type="ORF">IAR55_002789</name>
</gene>
<dbReference type="AlphaFoldDB" id="A0AAW0YXP5"/>
<dbReference type="GeneID" id="92180047"/>
<accession>A0AAW0YXP5</accession>
<keyword evidence="3" id="KW-1185">Reference proteome</keyword>
<organism evidence="2 3">
    <name type="scientific">Kwoniella newhampshirensis</name>
    <dbReference type="NCBI Taxonomy" id="1651941"/>
    <lineage>
        <taxon>Eukaryota</taxon>
        <taxon>Fungi</taxon>
        <taxon>Dikarya</taxon>
        <taxon>Basidiomycota</taxon>
        <taxon>Agaricomycotina</taxon>
        <taxon>Tremellomycetes</taxon>
        <taxon>Tremellales</taxon>
        <taxon>Cryptococcaceae</taxon>
        <taxon>Kwoniella</taxon>
    </lineage>
</organism>
<feature type="region of interest" description="Disordered" evidence="1">
    <location>
        <begin position="1"/>
        <end position="80"/>
    </location>
</feature>
<feature type="compositionally biased region" description="Basic and acidic residues" evidence="1">
    <location>
        <begin position="66"/>
        <end position="80"/>
    </location>
</feature>
<evidence type="ECO:0000313" key="2">
    <source>
        <dbReference type="EMBL" id="KAK8858560.1"/>
    </source>
</evidence>
<feature type="compositionally biased region" description="Basic and acidic residues" evidence="1">
    <location>
        <begin position="112"/>
        <end position="123"/>
    </location>
</feature>
<evidence type="ECO:0000313" key="3">
    <source>
        <dbReference type="Proteomes" id="UP001388673"/>
    </source>
</evidence>
<dbReference type="Proteomes" id="UP001388673">
    <property type="component" value="Unassembled WGS sequence"/>
</dbReference>
<feature type="compositionally biased region" description="Basic and acidic residues" evidence="1">
    <location>
        <begin position="39"/>
        <end position="56"/>
    </location>
</feature>
<feature type="compositionally biased region" description="Polar residues" evidence="1">
    <location>
        <begin position="127"/>
        <end position="143"/>
    </location>
</feature>
<name>A0AAW0YXP5_9TREE</name>